<dbReference type="InterPro" id="IPR006037">
    <property type="entry name" value="RCK_C"/>
</dbReference>
<feature type="transmembrane region" description="Helical" evidence="8">
    <location>
        <begin position="65"/>
        <end position="85"/>
    </location>
</feature>
<feature type="transmembrane region" description="Helical" evidence="8">
    <location>
        <begin position="510"/>
        <end position="537"/>
    </location>
</feature>
<feature type="compositionally biased region" description="Polar residues" evidence="7">
    <location>
        <begin position="675"/>
        <end position="694"/>
    </location>
</feature>
<dbReference type="Gene3D" id="3.30.70.1450">
    <property type="entry name" value="Regulator of K+ conductance, C-terminal domain"/>
    <property type="match status" value="1"/>
</dbReference>
<dbReference type="STRING" id="667725.A0A0L0FUB1"/>
<feature type="transmembrane region" description="Helical" evidence="8">
    <location>
        <begin position="444"/>
        <end position="468"/>
    </location>
</feature>
<evidence type="ECO:0000313" key="10">
    <source>
        <dbReference type="EMBL" id="KNC80435.1"/>
    </source>
</evidence>
<evidence type="ECO:0000259" key="9">
    <source>
        <dbReference type="PROSITE" id="PS51202"/>
    </source>
</evidence>
<feature type="compositionally biased region" description="Polar residues" evidence="7">
    <location>
        <begin position="756"/>
        <end position="785"/>
    </location>
</feature>
<dbReference type="GO" id="GO:0006813">
    <property type="term" value="P:potassium ion transport"/>
    <property type="evidence" value="ECO:0007669"/>
    <property type="project" value="InterPro"/>
</dbReference>
<dbReference type="InterPro" id="IPR051679">
    <property type="entry name" value="DASS-Related_Transporters"/>
</dbReference>
<evidence type="ECO:0000256" key="7">
    <source>
        <dbReference type="SAM" id="MobiDB-lite"/>
    </source>
</evidence>
<name>A0A0L0FUB1_9EUKA</name>
<organism evidence="10 11">
    <name type="scientific">Sphaeroforma arctica JP610</name>
    <dbReference type="NCBI Taxonomy" id="667725"/>
    <lineage>
        <taxon>Eukaryota</taxon>
        <taxon>Ichthyosporea</taxon>
        <taxon>Ichthyophonida</taxon>
        <taxon>Sphaeroforma</taxon>
    </lineage>
</organism>
<dbReference type="EMBL" id="KQ242152">
    <property type="protein sequence ID" value="KNC80435.1"/>
    <property type="molecule type" value="Genomic_DNA"/>
</dbReference>
<dbReference type="Pfam" id="PF00939">
    <property type="entry name" value="Na_sulph_symp"/>
    <property type="match status" value="1"/>
</dbReference>
<evidence type="ECO:0000256" key="5">
    <source>
        <dbReference type="ARBA" id="ARBA00022989"/>
    </source>
</evidence>
<feature type="transmembrane region" description="Helical" evidence="8">
    <location>
        <begin position="183"/>
        <end position="201"/>
    </location>
</feature>
<feature type="region of interest" description="Disordered" evidence="7">
    <location>
        <begin position="739"/>
        <end position="794"/>
    </location>
</feature>
<feature type="transmembrane region" description="Helical" evidence="8">
    <location>
        <begin position="615"/>
        <end position="634"/>
    </location>
</feature>
<keyword evidence="3 8" id="KW-0812">Transmembrane</keyword>
<dbReference type="InterPro" id="IPR036721">
    <property type="entry name" value="RCK_C_sf"/>
</dbReference>
<keyword evidence="4" id="KW-0677">Repeat</keyword>
<dbReference type="OrthoDB" id="442352at2759"/>
<feature type="transmembrane region" description="Helical" evidence="8">
    <location>
        <begin position="473"/>
        <end position="490"/>
    </location>
</feature>
<evidence type="ECO:0000256" key="1">
    <source>
        <dbReference type="ARBA" id="ARBA00004141"/>
    </source>
</evidence>
<keyword evidence="5 8" id="KW-1133">Transmembrane helix</keyword>
<dbReference type="PROSITE" id="PS51202">
    <property type="entry name" value="RCK_C"/>
    <property type="match status" value="1"/>
</dbReference>
<feature type="transmembrane region" description="Helical" evidence="8">
    <location>
        <begin position="418"/>
        <end position="438"/>
    </location>
</feature>
<keyword evidence="11" id="KW-1185">Reference proteome</keyword>
<dbReference type="GO" id="GO:0005886">
    <property type="term" value="C:plasma membrane"/>
    <property type="evidence" value="ECO:0007669"/>
    <property type="project" value="TreeGrafter"/>
</dbReference>
<feature type="transmembrane region" description="Helical" evidence="8">
    <location>
        <begin position="106"/>
        <end position="132"/>
    </location>
</feature>
<comment type="subcellular location">
    <subcellularLocation>
        <location evidence="1">Membrane</location>
        <topology evidence="1">Multi-pass membrane protein</topology>
    </subcellularLocation>
</comment>
<evidence type="ECO:0000256" key="6">
    <source>
        <dbReference type="ARBA" id="ARBA00023136"/>
    </source>
</evidence>
<feature type="compositionally biased region" description="Acidic residues" evidence="7">
    <location>
        <begin position="663"/>
        <end position="674"/>
    </location>
</feature>
<feature type="compositionally biased region" description="Polar residues" evidence="7">
    <location>
        <begin position="703"/>
        <end position="713"/>
    </location>
</feature>
<keyword evidence="6 8" id="KW-0472">Membrane</keyword>
<sequence>MAGELDVGEYTTYETVIVGIALVATVILLLSQKLEPHTCFLIPIIFIILFGGATINVILEAFSDTTVFTIALLLVIGHGLAKAGLDDILTRHLLPKTGSVERCITVLCVFVPMLSGFMYNSAVVAVLIPTLIRWAVGHNRGVGKLMIPLSYASVLGGTCTMIGSSTNLVANNISGLNLGTFDITPLGLSVLGFGVLYLMFFSHRLLPENKISLPEDDDADFDDIMSYAVRFEIPDGHFLVGKTANEVGLYDSAELQLKRVDHNDGTCAFPLRPSTTFRVGDTLTFAGSLERLVSVKCCYGLVKLAPDQHQGSSGRLFEVVIADVGPSLDTFGAYRDRLRKEYSALILQVYRGGTLIVGNVEQLQLPLMPRDLLIVESDERFLELAENSQDFSLVVQLGIKATKCETCGTKVETKSINIWLIAFNTVIFAGAIVLNIFVNEFARILLGVVTIQIASLVITFGTVGSVFLKNAKVLMTIMGALGLAAAMQTSGLTTRMADVITTITADLSEILIYLVFYLFATLLSSFINNNAAVALLLPILRDSSIAETSYYTQVVYAVLMGASHSFMLPSGDKTSLMVMGPGRYDTKNYAKTGFPLQIIGFAVTICVLYFYEQRWFIAIFSVLVGLLGALYAYVITSAEDSFVQSQWSTVQRRLRPKRWRDDPDVEAADNDEQLQENVESRSMTSSGSPDTALSLQGPPVTVVASNSSRSGESQDGEKFKLKIARASTNTNMTVEVESEIVNIDTEGSSRSHSEASTRGSRSNSEVSTASMSEANEPSNATSPELDSSEEPCNV</sequence>
<reference evidence="10 11" key="1">
    <citation type="submission" date="2011-02" db="EMBL/GenBank/DDBJ databases">
        <title>The Genome Sequence of Sphaeroforma arctica JP610.</title>
        <authorList>
            <consortium name="The Broad Institute Genome Sequencing Platform"/>
            <person name="Russ C."/>
            <person name="Cuomo C."/>
            <person name="Young S.K."/>
            <person name="Zeng Q."/>
            <person name="Gargeya S."/>
            <person name="Alvarado L."/>
            <person name="Berlin A."/>
            <person name="Chapman S.B."/>
            <person name="Chen Z."/>
            <person name="Freedman E."/>
            <person name="Gellesch M."/>
            <person name="Goldberg J."/>
            <person name="Griggs A."/>
            <person name="Gujja S."/>
            <person name="Heilman E."/>
            <person name="Heiman D."/>
            <person name="Howarth C."/>
            <person name="Mehta T."/>
            <person name="Neiman D."/>
            <person name="Pearson M."/>
            <person name="Roberts A."/>
            <person name="Saif S."/>
            <person name="Shea T."/>
            <person name="Shenoy N."/>
            <person name="Sisk P."/>
            <person name="Stolte C."/>
            <person name="Sykes S."/>
            <person name="White J."/>
            <person name="Yandava C."/>
            <person name="Burger G."/>
            <person name="Gray M.W."/>
            <person name="Holland P.W.H."/>
            <person name="King N."/>
            <person name="Lang F.B.F."/>
            <person name="Roger A.J."/>
            <person name="Ruiz-Trillo I."/>
            <person name="Haas B."/>
            <person name="Nusbaum C."/>
            <person name="Birren B."/>
        </authorList>
    </citation>
    <scope>NUCLEOTIDE SEQUENCE [LARGE SCALE GENOMIC DNA]</scope>
    <source>
        <strain evidence="10 11">JP610</strain>
    </source>
</reference>
<feature type="transmembrane region" description="Helical" evidence="8">
    <location>
        <begin position="589"/>
        <end position="610"/>
    </location>
</feature>
<dbReference type="InterPro" id="IPR004680">
    <property type="entry name" value="Cit_transptr-like_dom"/>
</dbReference>
<dbReference type="GeneID" id="25907710"/>
<dbReference type="eggNOG" id="ENOG502QPZM">
    <property type="taxonomic scope" value="Eukaryota"/>
</dbReference>
<protein>
    <recommendedName>
        <fullName evidence="9">RCK C-terminal domain-containing protein</fullName>
    </recommendedName>
</protein>
<feature type="domain" description="RCK C-terminal" evidence="9">
    <location>
        <begin position="216"/>
        <end position="301"/>
    </location>
</feature>
<dbReference type="Pfam" id="PF03600">
    <property type="entry name" value="CitMHS"/>
    <property type="match status" value="1"/>
</dbReference>
<evidence type="ECO:0000256" key="2">
    <source>
        <dbReference type="ARBA" id="ARBA00022448"/>
    </source>
</evidence>
<dbReference type="AlphaFoldDB" id="A0A0L0FUB1"/>
<dbReference type="GO" id="GO:0008324">
    <property type="term" value="F:monoatomic cation transmembrane transporter activity"/>
    <property type="evidence" value="ECO:0007669"/>
    <property type="project" value="InterPro"/>
</dbReference>
<accession>A0A0L0FUB1</accession>
<dbReference type="Proteomes" id="UP000054560">
    <property type="component" value="Unassembled WGS sequence"/>
</dbReference>
<evidence type="ECO:0000313" key="11">
    <source>
        <dbReference type="Proteomes" id="UP000054560"/>
    </source>
</evidence>
<feature type="region of interest" description="Disordered" evidence="7">
    <location>
        <begin position="661"/>
        <end position="719"/>
    </location>
</feature>
<feature type="transmembrane region" description="Helical" evidence="8">
    <location>
        <begin position="12"/>
        <end position="31"/>
    </location>
</feature>
<evidence type="ECO:0000256" key="8">
    <source>
        <dbReference type="SAM" id="Phobius"/>
    </source>
</evidence>
<keyword evidence="2" id="KW-0813">Transport</keyword>
<dbReference type="PANTHER" id="PTHR43652:SF2">
    <property type="entry name" value="BASIC AMINO ACID ANTIPORTER YFCC-RELATED"/>
    <property type="match status" value="1"/>
</dbReference>
<dbReference type="RefSeq" id="XP_014154337.1">
    <property type="nucleotide sequence ID" value="XM_014298862.1"/>
</dbReference>
<feature type="transmembrane region" description="Helical" evidence="8">
    <location>
        <begin position="38"/>
        <end position="59"/>
    </location>
</feature>
<evidence type="ECO:0000256" key="4">
    <source>
        <dbReference type="ARBA" id="ARBA00022737"/>
    </source>
</evidence>
<evidence type="ECO:0000256" key="3">
    <source>
        <dbReference type="ARBA" id="ARBA00022692"/>
    </source>
</evidence>
<dbReference type="PANTHER" id="PTHR43652">
    <property type="entry name" value="BASIC AMINO ACID ANTIPORTER YFCC-RELATED"/>
    <property type="match status" value="1"/>
</dbReference>
<proteinExistence type="predicted"/>
<feature type="transmembrane region" description="Helical" evidence="8">
    <location>
        <begin position="549"/>
        <end position="569"/>
    </location>
</feature>
<gene>
    <name evidence="10" type="ORF">SARC_07206</name>
</gene>
<dbReference type="InterPro" id="IPR001898">
    <property type="entry name" value="SLC13A/DASS"/>
</dbReference>
<dbReference type="SUPFAM" id="SSF116726">
    <property type="entry name" value="TrkA C-terminal domain-like"/>
    <property type="match status" value="1"/>
</dbReference>